<organism evidence="1 2">
    <name type="scientific">Melastoma candidum</name>
    <dbReference type="NCBI Taxonomy" id="119954"/>
    <lineage>
        <taxon>Eukaryota</taxon>
        <taxon>Viridiplantae</taxon>
        <taxon>Streptophyta</taxon>
        <taxon>Embryophyta</taxon>
        <taxon>Tracheophyta</taxon>
        <taxon>Spermatophyta</taxon>
        <taxon>Magnoliopsida</taxon>
        <taxon>eudicotyledons</taxon>
        <taxon>Gunneridae</taxon>
        <taxon>Pentapetalae</taxon>
        <taxon>rosids</taxon>
        <taxon>malvids</taxon>
        <taxon>Myrtales</taxon>
        <taxon>Melastomataceae</taxon>
        <taxon>Melastomatoideae</taxon>
        <taxon>Melastomateae</taxon>
        <taxon>Melastoma</taxon>
    </lineage>
</organism>
<reference evidence="2" key="1">
    <citation type="journal article" date="2023" name="Front. Plant Sci.">
        <title>Chromosomal-level genome assembly of Melastoma candidum provides insights into trichome evolution.</title>
        <authorList>
            <person name="Zhong Y."/>
            <person name="Wu W."/>
            <person name="Sun C."/>
            <person name="Zou P."/>
            <person name="Liu Y."/>
            <person name="Dai S."/>
            <person name="Zhou R."/>
        </authorList>
    </citation>
    <scope>NUCLEOTIDE SEQUENCE [LARGE SCALE GENOMIC DNA]</scope>
</reference>
<name>A0ACB9QHG2_9MYRT</name>
<evidence type="ECO:0000313" key="1">
    <source>
        <dbReference type="EMBL" id="KAI4365514.1"/>
    </source>
</evidence>
<comment type="caution">
    <text evidence="1">The sequence shown here is derived from an EMBL/GenBank/DDBJ whole genome shotgun (WGS) entry which is preliminary data.</text>
</comment>
<protein>
    <submittedName>
        <fullName evidence="1">Uncharacterized protein</fullName>
    </submittedName>
</protein>
<dbReference type="EMBL" id="CM042885">
    <property type="protein sequence ID" value="KAI4365514.1"/>
    <property type="molecule type" value="Genomic_DNA"/>
</dbReference>
<proteinExistence type="predicted"/>
<gene>
    <name evidence="1" type="ORF">MLD38_021493</name>
</gene>
<evidence type="ECO:0000313" key="2">
    <source>
        <dbReference type="Proteomes" id="UP001057402"/>
    </source>
</evidence>
<sequence>MRRCAAKHSLAGDAFQAAARDHTTESYDYAYVHIMATRDNLNVCSNSFKRNVEPSYPPELARREDGFQHLCDVILGIIDFLGFYLQGIAPAKCT</sequence>
<accession>A0ACB9QHG2</accession>
<dbReference type="Proteomes" id="UP001057402">
    <property type="component" value="Chromosome 6"/>
</dbReference>
<keyword evidence="2" id="KW-1185">Reference proteome</keyword>